<dbReference type="InterPro" id="IPR000160">
    <property type="entry name" value="GGDEF_dom"/>
</dbReference>
<dbReference type="PROSITE" id="PS50887">
    <property type="entry name" value="GGDEF"/>
    <property type="match status" value="1"/>
</dbReference>
<dbReference type="CDD" id="cd00130">
    <property type="entry name" value="PAS"/>
    <property type="match status" value="1"/>
</dbReference>
<evidence type="ECO:0000313" key="11">
    <source>
        <dbReference type="Proteomes" id="UP000187526"/>
    </source>
</evidence>
<name>A0A1R1I6Y0_9RHOO</name>
<dbReference type="InterPro" id="IPR035919">
    <property type="entry name" value="EAL_sf"/>
</dbReference>
<feature type="active site" evidence="2">
    <location>
        <position position="14"/>
    </location>
</feature>
<sequence>MPPLRPYLVGIGASAGGLEALSALIAALPTNLGISYVVLQHLSPTHRSMMVQLLGRETAMAVQEVEHGGQPEPDTIYVAPASRNVIIKDGCFVLIEGPREAMPRPSVNVFFTSLAAEKIEDAIGVVLSGTGSDGAAGLRDIKAAGGYTFAQDPQSAKYAGMPQSAIDTGCVDWVLTPDGIAEEIAIIARSHGTVTVTTKPPVAATALKKLLMKVKQQTRIDFSGYKEGTLWRRIERRMAAKHVVSLNDYLTLVDASPEELEHLGKDILISVTAFFRDPESFEALREMLRSILQAKQPGDEIRVWVPGCATGEEAYTIAIIIAETLGPSVTQYRIQIFATDIDLNALAIARKGSYADSALADLEPGLVVRYFQKVGNRLEVARHIRDMVVVARQDIIQDPPFLRLDVVSCRNLLIYLQNDPQAKVLATFHYGLNPGGILFLGQSEGIFQQESLYDVVDKSARIYRRRDGESRMTMPSFRLPENVERTAPAVAPDAERRLLDAAVRRYVPASVLINSNFDILQIHGDVSQYLTVLPGKPNFNLQHLLRREMRADLQLLQHQAEHKQESVFGRRHSIKTLDGQRDIRLAVHALERGVVSPFFLVSFEILPPLETVDANGAATSAVAEDGRNVRELEDELVSTRERLQTVIEELETSNEEMQALNEEVVAANEELQSSNEELEAANEELQSTNEELTTVNEELQVRTGELADTLNDLENIQNSVGFPILVCNEDLGLSRFNSPAAALFSLSSASIKQPMTMLRLPPGMQDFSGLVRQAIESNRPVEGPVFSSERHYLLHVSPYETKMRGGRGAILVMLDHTERLVAERELTKNREMLLAIMNNSTSIITLKDLAGRYEFVNRQFETFFDVNAEKVIGKTDAKVLSRKVADDFRAKELDVVRQRKALEFEDHLSFPSVGDRFLHSIRFPLLTEDGTVYSICTQSVDVTEHKHAEDQLRLAARVFDRAGEGIVVTDAKQIILTVNEAFTQVTGFSGEEVIGKTPAVLASGKHDKEFYLEMWSRLQNQGWWQGEVWNRRKNGEIYPEWLTINSVKDSEGKVVNFVGIFSDITIVKESQRRVEFLATHDELTSLPNRALFLDRVRQAVARTTRTDSTFAVLFIDLDNFKVVNDSMGHAAGDDLLIEIARRMRECVRGSDTVARFGGDEFAMLLEDASAEDAEMTARRVAEAMERPHLIGRQSVYPSASIGICLFPNDGLDAETLLKNADSAMYQAKDSGRSTHHFFTDELKQAADERLKIETGLRGAIERNELFLMYQPQIDIATGRLVGVEALLRWQHPEDGLIPPMKFIPMAEKSGMIDQVGEWVAATACRQMALWIAQGHQVPRVSINVSADQLRRTNLPALMRRLLGHYRLDATRIVIELTETALLDNVERVQQMLRELKTLGIQLSIDDFGTGYSSLAYLRRFALDELKIDKSFVADIAQNLDDRAIAQTIMAMSQTLGFSVVAEGVESEEQLAVLREIGCNIGQGYLFARPMMPDDLVKGFNAR</sequence>
<keyword evidence="3" id="KW-0175">Coiled coil</keyword>
<dbReference type="PRINTS" id="PR00996">
    <property type="entry name" value="CHERMTFRASE"/>
</dbReference>
<feature type="coiled-coil region" evidence="3">
    <location>
        <begin position="622"/>
        <end position="702"/>
    </location>
</feature>
<feature type="domain" description="PAS" evidence="4">
    <location>
        <begin position="951"/>
        <end position="997"/>
    </location>
</feature>
<gene>
    <name evidence="10" type="ORF">BJN45_04485</name>
</gene>
<dbReference type="PANTHER" id="PTHR44757">
    <property type="entry name" value="DIGUANYLATE CYCLASE DGCP"/>
    <property type="match status" value="1"/>
</dbReference>
<dbReference type="PROSITE" id="PS50122">
    <property type="entry name" value="CHEB"/>
    <property type="match status" value="1"/>
</dbReference>
<protein>
    <recommendedName>
        <fullName evidence="12">PAS domain S-box protein</fullName>
    </recommendedName>
</protein>
<dbReference type="InterPro" id="IPR001610">
    <property type="entry name" value="PAC"/>
</dbReference>
<dbReference type="SUPFAM" id="SSF55785">
    <property type="entry name" value="PYP-like sensor domain (PAS domain)"/>
    <property type="match status" value="3"/>
</dbReference>
<dbReference type="Pfam" id="PF13596">
    <property type="entry name" value="PAS_10"/>
    <property type="match status" value="1"/>
</dbReference>
<evidence type="ECO:0000259" key="5">
    <source>
        <dbReference type="PROSITE" id="PS50113"/>
    </source>
</evidence>
<dbReference type="InterPro" id="IPR001633">
    <property type="entry name" value="EAL_dom"/>
</dbReference>
<dbReference type="Pfam" id="PF00990">
    <property type="entry name" value="GGDEF"/>
    <property type="match status" value="1"/>
</dbReference>
<dbReference type="Proteomes" id="UP000187526">
    <property type="component" value="Unassembled WGS sequence"/>
</dbReference>
<dbReference type="InterPro" id="IPR000014">
    <property type="entry name" value="PAS"/>
</dbReference>
<dbReference type="Gene3D" id="3.20.20.450">
    <property type="entry name" value="EAL domain"/>
    <property type="match status" value="1"/>
</dbReference>
<evidence type="ECO:0000259" key="7">
    <source>
        <dbReference type="PROSITE" id="PS50123"/>
    </source>
</evidence>
<dbReference type="PROSITE" id="PS50883">
    <property type="entry name" value="EAL"/>
    <property type="match status" value="1"/>
</dbReference>
<dbReference type="InterPro" id="IPR052155">
    <property type="entry name" value="Biofilm_reg_signaling"/>
</dbReference>
<evidence type="ECO:0000259" key="6">
    <source>
        <dbReference type="PROSITE" id="PS50122"/>
    </source>
</evidence>
<dbReference type="SMART" id="SM00086">
    <property type="entry name" value="PAC"/>
    <property type="match status" value="1"/>
</dbReference>
<dbReference type="Gene3D" id="3.30.70.270">
    <property type="match status" value="1"/>
</dbReference>
<feature type="domain" description="PAC" evidence="5">
    <location>
        <begin position="1024"/>
        <end position="1076"/>
    </location>
</feature>
<dbReference type="Pfam" id="PF08448">
    <property type="entry name" value="PAS_4"/>
    <property type="match status" value="1"/>
</dbReference>
<feature type="domain" description="PAS" evidence="4">
    <location>
        <begin position="829"/>
        <end position="875"/>
    </location>
</feature>
<feature type="domain" description="CheR-type methyltransferase" evidence="7">
    <location>
        <begin position="195"/>
        <end position="468"/>
    </location>
</feature>
<dbReference type="Gene3D" id="3.30.450.20">
    <property type="entry name" value="PAS domain"/>
    <property type="match status" value="3"/>
</dbReference>
<feature type="active site" evidence="2">
    <location>
        <position position="133"/>
    </location>
</feature>
<dbReference type="SMART" id="SM00091">
    <property type="entry name" value="PAS"/>
    <property type="match status" value="3"/>
</dbReference>
<feature type="domain" description="GGDEF" evidence="9">
    <location>
        <begin position="1108"/>
        <end position="1240"/>
    </location>
</feature>
<dbReference type="InterPro" id="IPR029787">
    <property type="entry name" value="Nucleotide_cyclase"/>
</dbReference>
<dbReference type="SMART" id="SM00052">
    <property type="entry name" value="EAL"/>
    <property type="match status" value="1"/>
</dbReference>
<dbReference type="SMART" id="SM00138">
    <property type="entry name" value="MeTrc"/>
    <property type="match status" value="1"/>
</dbReference>
<dbReference type="SUPFAM" id="SSF52738">
    <property type="entry name" value="Methylesterase CheB, C-terminal domain"/>
    <property type="match status" value="1"/>
</dbReference>
<evidence type="ECO:0000259" key="9">
    <source>
        <dbReference type="PROSITE" id="PS50887"/>
    </source>
</evidence>
<dbReference type="SUPFAM" id="SSF53335">
    <property type="entry name" value="S-adenosyl-L-methionine-dependent methyltransferases"/>
    <property type="match status" value="1"/>
</dbReference>
<dbReference type="Pfam" id="PF01339">
    <property type="entry name" value="CheB_methylest"/>
    <property type="match status" value="1"/>
</dbReference>
<dbReference type="InterPro" id="IPR013656">
    <property type="entry name" value="PAS_4"/>
</dbReference>
<dbReference type="GO" id="GO:0006935">
    <property type="term" value="P:chemotaxis"/>
    <property type="evidence" value="ECO:0007669"/>
    <property type="project" value="UniProtKB-UniRule"/>
</dbReference>
<evidence type="ECO:0000256" key="1">
    <source>
        <dbReference type="ARBA" id="ARBA00051114"/>
    </source>
</evidence>
<dbReference type="Pfam" id="PF00563">
    <property type="entry name" value="EAL"/>
    <property type="match status" value="1"/>
</dbReference>
<dbReference type="GO" id="GO:0005737">
    <property type="term" value="C:cytoplasm"/>
    <property type="evidence" value="ECO:0007669"/>
    <property type="project" value="InterPro"/>
</dbReference>
<keyword evidence="2" id="KW-0378">Hydrolase</keyword>
<feature type="active site" evidence="2">
    <location>
        <position position="41"/>
    </location>
</feature>
<dbReference type="STRING" id="418702.BJN45_04485"/>
<dbReference type="InterPro" id="IPR022641">
    <property type="entry name" value="CheR_N"/>
</dbReference>
<dbReference type="FunFam" id="3.30.70.270:FF:000001">
    <property type="entry name" value="Diguanylate cyclase domain protein"/>
    <property type="match status" value="1"/>
</dbReference>
<dbReference type="EMBL" id="MTHD01000002">
    <property type="protein sequence ID" value="OMG54495.1"/>
    <property type="molecule type" value="Genomic_DNA"/>
</dbReference>
<dbReference type="NCBIfam" id="TIGR00254">
    <property type="entry name" value="GGDEF"/>
    <property type="match status" value="1"/>
</dbReference>
<dbReference type="SUPFAM" id="SSF55073">
    <property type="entry name" value="Nucleotide cyclase"/>
    <property type="match status" value="1"/>
</dbReference>
<dbReference type="InterPro" id="IPR000780">
    <property type="entry name" value="CheR_MeTrfase"/>
</dbReference>
<dbReference type="NCBIfam" id="TIGR00229">
    <property type="entry name" value="sensory_box"/>
    <property type="match status" value="2"/>
</dbReference>
<dbReference type="InterPro" id="IPR035909">
    <property type="entry name" value="CheB_C"/>
</dbReference>
<dbReference type="PROSITE" id="PS50123">
    <property type="entry name" value="CHER"/>
    <property type="match status" value="1"/>
</dbReference>
<dbReference type="SMART" id="SM00267">
    <property type="entry name" value="GGDEF"/>
    <property type="match status" value="1"/>
</dbReference>
<feature type="domain" description="CheB-type methylesterase" evidence="6">
    <location>
        <begin position="2"/>
        <end position="184"/>
    </location>
</feature>
<dbReference type="GO" id="GO:0000156">
    <property type="term" value="F:phosphorelay response regulator activity"/>
    <property type="evidence" value="ECO:0007669"/>
    <property type="project" value="InterPro"/>
</dbReference>
<dbReference type="InterPro" id="IPR000673">
    <property type="entry name" value="Sig_transdc_resp-reg_Me-estase"/>
</dbReference>
<dbReference type="InterPro" id="IPR043128">
    <property type="entry name" value="Rev_trsase/Diguanyl_cyclase"/>
</dbReference>
<evidence type="ECO:0008006" key="12">
    <source>
        <dbReference type="Google" id="ProtNLM"/>
    </source>
</evidence>
<dbReference type="InterPro" id="IPR035965">
    <property type="entry name" value="PAS-like_dom_sf"/>
</dbReference>
<dbReference type="SUPFAM" id="SSF47757">
    <property type="entry name" value="Chemotaxis receptor methyltransferase CheR, N-terminal domain"/>
    <property type="match status" value="1"/>
</dbReference>
<evidence type="ECO:0000259" key="8">
    <source>
        <dbReference type="PROSITE" id="PS50883"/>
    </source>
</evidence>
<feature type="domain" description="EAL" evidence="8">
    <location>
        <begin position="1249"/>
        <end position="1502"/>
    </location>
</feature>
<dbReference type="GO" id="GO:0071111">
    <property type="term" value="F:cyclic-guanylate-specific phosphodiesterase activity"/>
    <property type="evidence" value="ECO:0007669"/>
    <property type="project" value="UniProtKB-EC"/>
</dbReference>
<accession>A0A1R1I6Y0</accession>
<dbReference type="PANTHER" id="PTHR44757:SF2">
    <property type="entry name" value="BIOFILM ARCHITECTURE MAINTENANCE PROTEIN MBAA"/>
    <property type="match status" value="1"/>
</dbReference>
<keyword evidence="11" id="KW-1185">Reference proteome</keyword>
<evidence type="ECO:0000256" key="2">
    <source>
        <dbReference type="PROSITE-ProRule" id="PRU00050"/>
    </source>
</evidence>
<dbReference type="Pfam" id="PF13426">
    <property type="entry name" value="PAS_9"/>
    <property type="match status" value="1"/>
</dbReference>
<dbReference type="Pfam" id="PF03705">
    <property type="entry name" value="CheR_N"/>
    <property type="match status" value="1"/>
</dbReference>
<evidence type="ECO:0000313" key="10">
    <source>
        <dbReference type="EMBL" id="OMG54495.1"/>
    </source>
</evidence>
<evidence type="ECO:0000256" key="3">
    <source>
        <dbReference type="SAM" id="Coils"/>
    </source>
</evidence>
<dbReference type="Pfam" id="PF01739">
    <property type="entry name" value="CheR"/>
    <property type="match status" value="1"/>
</dbReference>
<keyword evidence="2" id="KW-0145">Chemotaxis</keyword>
<comment type="caution">
    <text evidence="10">The sequence shown here is derived from an EMBL/GenBank/DDBJ whole genome shotgun (WGS) entry which is preliminary data.</text>
</comment>
<dbReference type="GO" id="GO:0008984">
    <property type="term" value="F:protein-glutamate methylesterase activity"/>
    <property type="evidence" value="ECO:0007669"/>
    <property type="project" value="InterPro"/>
</dbReference>
<dbReference type="InterPro" id="IPR022642">
    <property type="entry name" value="CheR_C"/>
</dbReference>
<reference evidence="10 11" key="1">
    <citation type="submission" date="2016-10" db="EMBL/GenBank/DDBJ databases">
        <title>Alkaliphiles isolated from bioreactors.</title>
        <authorList>
            <person name="Salah Z."/>
            <person name="Rout S.P."/>
            <person name="Humphreys P.N."/>
        </authorList>
    </citation>
    <scope>NUCLEOTIDE SEQUENCE [LARGE SCALE GENOMIC DNA]</scope>
    <source>
        <strain evidence="10 11">ZS02</strain>
    </source>
</reference>
<dbReference type="CDD" id="cd16434">
    <property type="entry name" value="CheB-CheR_fusion"/>
    <property type="match status" value="1"/>
</dbReference>
<dbReference type="GO" id="GO:0008757">
    <property type="term" value="F:S-adenosylmethionine-dependent methyltransferase activity"/>
    <property type="evidence" value="ECO:0007669"/>
    <property type="project" value="InterPro"/>
</dbReference>
<dbReference type="PROSITE" id="PS50112">
    <property type="entry name" value="PAS"/>
    <property type="match status" value="2"/>
</dbReference>
<dbReference type="SUPFAM" id="SSF141868">
    <property type="entry name" value="EAL domain-like"/>
    <property type="match status" value="1"/>
</dbReference>
<organism evidence="10 11">
    <name type="scientific">Azonexus hydrophilus</name>
    <dbReference type="NCBI Taxonomy" id="418702"/>
    <lineage>
        <taxon>Bacteria</taxon>
        <taxon>Pseudomonadati</taxon>
        <taxon>Pseudomonadota</taxon>
        <taxon>Betaproteobacteria</taxon>
        <taxon>Rhodocyclales</taxon>
        <taxon>Azonexaceae</taxon>
        <taxon>Azonexus</taxon>
    </lineage>
</organism>
<dbReference type="InterPro" id="IPR029063">
    <property type="entry name" value="SAM-dependent_MTases_sf"/>
</dbReference>
<evidence type="ECO:0000259" key="4">
    <source>
        <dbReference type="PROSITE" id="PS50112"/>
    </source>
</evidence>
<dbReference type="GO" id="GO:0071732">
    <property type="term" value="P:cellular response to nitric oxide"/>
    <property type="evidence" value="ECO:0007669"/>
    <property type="project" value="UniProtKB-ARBA"/>
</dbReference>
<dbReference type="PROSITE" id="PS50113">
    <property type="entry name" value="PAC"/>
    <property type="match status" value="1"/>
</dbReference>
<comment type="catalytic activity">
    <reaction evidence="1">
        <text>3',3'-c-di-GMP + H2O = 5'-phosphoguanylyl(3'-&gt;5')guanosine + H(+)</text>
        <dbReference type="Rhea" id="RHEA:24902"/>
        <dbReference type="ChEBI" id="CHEBI:15377"/>
        <dbReference type="ChEBI" id="CHEBI:15378"/>
        <dbReference type="ChEBI" id="CHEBI:58754"/>
        <dbReference type="ChEBI" id="CHEBI:58805"/>
        <dbReference type="EC" id="3.1.4.52"/>
    </reaction>
    <physiologicalReaction direction="left-to-right" evidence="1">
        <dbReference type="Rhea" id="RHEA:24903"/>
    </physiologicalReaction>
</comment>
<dbReference type="Gene3D" id="3.40.50.150">
    <property type="entry name" value="Vaccinia Virus protein VP39"/>
    <property type="match status" value="1"/>
</dbReference>
<dbReference type="CDD" id="cd01949">
    <property type="entry name" value="GGDEF"/>
    <property type="match status" value="1"/>
</dbReference>
<dbReference type="Gene3D" id="3.40.50.180">
    <property type="entry name" value="Methylesterase CheB, C-terminal domain"/>
    <property type="match status" value="1"/>
</dbReference>
<dbReference type="RefSeq" id="WP_076092581.1">
    <property type="nucleotide sequence ID" value="NZ_MTHD01000002.1"/>
</dbReference>
<proteinExistence type="predicted"/>
<dbReference type="InterPro" id="IPR000700">
    <property type="entry name" value="PAS-assoc_C"/>
</dbReference>
<dbReference type="CDD" id="cd01948">
    <property type="entry name" value="EAL"/>
    <property type="match status" value="1"/>
</dbReference>
<dbReference type="FunFam" id="3.20.20.450:FF:000001">
    <property type="entry name" value="Cyclic di-GMP phosphodiesterase yahA"/>
    <property type="match status" value="1"/>
</dbReference>